<dbReference type="PANTHER" id="PTHR48081:SF6">
    <property type="entry name" value="PEPTIDASE S9 PROLYL OLIGOPEPTIDASE CATALYTIC DOMAIN-CONTAINING PROTEIN"/>
    <property type="match status" value="1"/>
</dbReference>
<gene>
    <name evidence="4" type="ORF">GWR21_05595</name>
</gene>
<evidence type="ECO:0000313" key="5">
    <source>
        <dbReference type="Proteomes" id="UP000476411"/>
    </source>
</evidence>
<accession>A0A6B9ZD71</accession>
<dbReference type="PANTHER" id="PTHR48081">
    <property type="entry name" value="AB HYDROLASE SUPERFAMILY PROTEIN C4A8.06C"/>
    <property type="match status" value="1"/>
</dbReference>
<reference evidence="4 5" key="1">
    <citation type="submission" date="2020-01" db="EMBL/GenBank/DDBJ databases">
        <title>Complete genome sequence of Chitinophaga sp. H33E-04 isolated from quinoa roots.</title>
        <authorList>
            <person name="Weon H.-Y."/>
            <person name="Lee S.A."/>
        </authorList>
    </citation>
    <scope>NUCLEOTIDE SEQUENCE [LARGE SCALE GENOMIC DNA]</scope>
    <source>
        <strain evidence="4 5">H33E-04</strain>
    </source>
</reference>
<feature type="chain" id="PRO_5025635844" evidence="2">
    <location>
        <begin position="21"/>
        <end position="306"/>
    </location>
</feature>
<evidence type="ECO:0000259" key="3">
    <source>
        <dbReference type="Pfam" id="PF20434"/>
    </source>
</evidence>
<keyword evidence="2" id="KW-0732">Signal</keyword>
<keyword evidence="1 4" id="KW-0378">Hydrolase</keyword>
<evidence type="ECO:0000256" key="2">
    <source>
        <dbReference type="SAM" id="SignalP"/>
    </source>
</evidence>
<dbReference type="RefSeq" id="WP_162330787.1">
    <property type="nucleotide sequence ID" value="NZ_CP048113.1"/>
</dbReference>
<keyword evidence="5" id="KW-1185">Reference proteome</keyword>
<dbReference type="Proteomes" id="UP000476411">
    <property type="component" value="Chromosome"/>
</dbReference>
<dbReference type="GO" id="GO:0016787">
    <property type="term" value="F:hydrolase activity"/>
    <property type="evidence" value="ECO:0007669"/>
    <property type="project" value="UniProtKB-KW"/>
</dbReference>
<dbReference type="Gene3D" id="3.40.50.1820">
    <property type="entry name" value="alpha/beta hydrolase"/>
    <property type="match status" value="1"/>
</dbReference>
<dbReference type="Pfam" id="PF20434">
    <property type="entry name" value="BD-FAE"/>
    <property type="match status" value="1"/>
</dbReference>
<evidence type="ECO:0000256" key="1">
    <source>
        <dbReference type="ARBA" id="ARBA00022801"/>
    </source>
</evidence>
<dbReference type="SUPFAM" id="SSF53474">
    <property type="entry name" value="alpha/beta-Hydrolases"/>
    <property type="match status" value="1"/>
</dbReference>
<organism evidence="4 5">
    <name type="scientific">Chitinophaga agri</name>
    <dbReference type="NCBI Taxonomy" id="2703787"/>
    <lineage>
        <taxon>Bacteria</taxon>
        <taxon>Pseudomonadati</taxon>
        <taxon>Bacteroidota</taxon>
        <taxon>Chitinophagia</taxon>
        <taxon>Chitinophagales</taxon>
        <taxon>Chitinophagaceae</taxon>
        <taxon>Chitinophaga</taxon>
    </lineage>
</organism>
<evidence type="ECO:0000313" key="4">
    <source>
        <dbReference type="EMBL" id="QHS59085.1"/>
    </source>
</evidence>
<dbReference type="InterPro" id="IPR049492">
    <property type="entry name" value="BD-FAE-like_dom"/>
</dbReference>
<feature type="signal peptide" evidence="2">
    <location>
        <begin position="1"/>
        <end position="20"/>
    </location>
</feature>
<name>A0A6B9ZD71_9BACT</name>
<feature type="domain" description="BD-FAE-like" evidence="3">
    <location>
        <begin position="64"/>
        <end position="259"/>
    </location>
</feature>
<dbReference type="InterPro" id="IPR029058">
    <property type="entry name" value="AB_hydrolase_fold"/>
</dbReference>
<dbReference type="KEGG" id="chih:GWR21_05595"/>
<dbReference type="InterPro" id="IPR050300">
    <property type="entry name" value="GDXG_lipolytic_enzyme"/>
</dbReference>
<protein>
    <submittedName>
        <fullName evidence="4">Alpha/beta hydrolase</fullName>
    </submittedName>
</protein>
<proteinExistence type="predicted"/>
<dbReference type="AlphaFoldDB" id="A0A6B9ZD71"/>
<dbReference type="EMBL" id="CP048113">
    <property type="protein sequence ID" value="QHS59085.1"/>
    <property type="molecule type" value="Genomic_DNA"/>
</dbReference>
<sequence>MKICIISLIVMTAISTVTKAQQFMPLYPDSIVNSRNAPDNEVKREQNGSISFEKVSVPMVQLFRAPAEKANGAAMVVCPGGGYSGLAYTHEGINFARRLNELGITVLVLKYRMPDDATMWDRNIGPLQDAQQAIRLLRQHAAEWHVDTNRVGLMGSSAGGHLAATAGTHFGQSYIPNKENINLRPDFLVLVYPVISMEDSLTHMGSKKNLIGADASPEKVRAFSNELHVTKTTPPAFLVHATDDKAVVVGNSIAFYTALVKQQVPAELHVYQRGGHGFGMRTSNPDEHWFDRLENWLRDNGWLKNK</sequence>